<protein>
    <recommendedName>
        <fullName evidence="2">Tail protein</fullName>
    </recommendedName>
</protein>
<gene>
    <name evidence="1" type="ORF">MM415B01641_0014</name>
</gene>
<reference evidence="1" key="1">
    <citation type="submission" date="2020-03" db="EMBL/GenBank/DDBJ databases">
        <title>The deep terrestrial virosphere.</title>
        <authorList>
            <person name="Holmfeldt K."/>
            <person name="Nilsson E."/>
            <person name="Simone D."/>
            <person name="Lopez-Fernandez M."/>
            <person name="Wu X."/>
            <person name="de Brujin I."/>
            <person name="Lundin D."/>
            <person name="Andersson A."/>
            <person name="Bertilsson S."/>
            <person name="Dopson M."/>
        </authorList>
    </citation>
    <scope>NUCLEOTIDE SEQUENCE</scope>
    <source>
        <strain evidence="1">MM415B01641</strain>
    </source>
</reference>
<evidence type="ECO:0008006" key="2">
    <source>
        <dbReference type="Google" id="ProtNLM"/>
    </source>
</evidence>
<evidence type="ECO:0000313" key="1">
    <source>
        <dbReference type="EMBL" id="QJA57434.1"/>
    </source>
</evidence>
<dbReference type="AlphaFoldDB" id="A0A6M3IJ84"/>
<name>A0A6M3IJ84_9ZZZZ</name>
<organism evidence="1">
    <name type="scientific">viral metagenome</name>
    <dbReference type="NCBI Taxonomy" id="1070528"/>
    <lineage>
        <taxon>unclassified sequences</taxon>
        <taxon>metagenomes</taxon>
        <taxon>organismal metagenomes</taxon>
    </lineage>
</organism>
<proteinExistence type="predicted"/>
<accession>A0A6M3IJ84</accession>
<dbReference type="EMBL" id="MT141273">
    <property type="protein sequence ID" value="QJA57434.1"/>
    <property type="molecule type" value="Genomic_DNA"/>
</dbReference>
<sequence>MSWSYDDLIEVSRSITHRGTGETHQSLLEGSLRLAIGEMSRFVEWSFCEEELKIPVEENDRRFDWPTTNADGDTIPAITSVDKQSFCANGAGDIPWEDDIRRIATDDPDWTDGATGDVECITISGGKLSIYRAASAGWVASNPYIYGRGWRSIKQPNSVDGADANLPNFADTVADIPNDYAEGLVLGTNKWVYRQARSDRWVNEHKAFQEFLVEMYAEYSPAKGFSTDSLLVPDVYRSASSGRRWDGNSDYGRR</sequence>